<evidence type="ECO:0000313" key="3">
    <source>
        <dbReference type="EMBL" id="MBB5492414.1"/>
    </source>
</evidence>
<organism evidence="3 4">
    <name type="scientific">Nocardiopsis metallicus</name>
    <dbReference type="NCBI Taxonomy" id="179819"/>
    <lineage>
        <taxon>Bacteria</taxon>
        <taxon>Bacillati</taxon>
        <taxon>Actinomycetota</taxon>
        <taxon>Actinomycetes</taxon>
        <taxon>Streptosporangiales</taxon>
        <taxon>Nocardiopsidaceae</taxon>
        <taxon>Nocardiopsis</taxon>
    </lineage>
</organism>
<name>A0A840W8K5_9ACTN</name>
<feature type="region of interest" description="Disordered" evidence="1">
    <location>
        <begin position="25"/>
        <end position="51"/>
    </location>
</feature>
<dbReference type="Proteomes" id="UP000579647">
    <property type="component" value="Unassembled WGS sequence"/>
</dbReference>
<accession>A0A840W8K5</accession>
<feature type="domain" description="Endonuclease/exonuclease/phosphatase" evidence="2">
    <location>
        <begin position="23"/>
        <end position="138"/>
    </location>
</feature>
<proteinExistence type="predicted"/>
<dbReference type="AlphaFoldDB" id="A0A840W8K5"/>
<dbReference type="InterPro" id="IPR036691">
    <property type="entry name" value="Endo/exonu/phosph_ase_sf"/>
</dbReference>
<evidence type="ECO:0000256" key="1">
    <source>
        <dbReference type="SAM" id="MobiDB-lite"/>
    </source>
</evidence>
<comment type="caution">
    <text evidence="3">The sequence shown here is derived from an EMBL/GenBank/DDBJ whole genome shotgun (WGS) entry which is preliminary data.</text>
</comment>
<evidence type="ECO:0000259" key="2">
    <source>
        <dbReference type="Pfam" id="PF03372"/>
    </source>
</evidence>
<evidence type="ECO:0000313" key="4">
    <source>
        <dbReference type="Proteomes" id="UP000579647"/>
    </source>
</evidence>
<dbReference type="SUPFAM" id="SSF56219">
    <property type="entry name" value="DNase I-like"/>
    <property type="match status" value="1"/>
</dbReference>
<sequence>MYPLDDLGDAGHGIGSLALPRAGLTAPDASGPVEAVPVRPTPPRRPSTMTAWRDGLRGLPEAADDTVRVLAGDFNATLDHAEMRDVPESGYADAAAHLGQGLTGTWPVGDPLPGAAIDHVLVDERGAVDDPEILDAPGTPHRALAARLTLPGGLARALPRDPCAPAPDHRSRRVS</sequence>
<protein>
    <recommendedName>
        <fullName evidence="2">Endonuclease/exonuclease/phosphatase domain-containing protein</fullName>
    </recommendedName>
</protein>
<reference evidence="3 4" key="1">
    <citation type="submission" date="2020-08" db="EMBL/GenBank/DDBJ databases">
        <title>Sequencing the genomes of 1000 actinobacteria strains.</title>
        <authorList>
            <person name="Klenk H.-P."/>
        </authorList>
    </citation>
    <scope>NUCLEOTIDE SEQUENCE [LARGE SCALE GENOMIC DNA]</scope>
    <source>
        <strain evidence="3 4">DSM 44598</strain>
    </source>
</reference>
<dbReference type="Gene3D" id="3.60.10.10">
    <property type="entry name" value="Endonuclease/exonuclease/phosphatase"/>
    <property type="match status" value="1"/>
</dbReference>
<dbReference type="EMBL" id="JACHDO010000001">
    <property type="protein sequence ID" value="MBB5492414.1"/>
    <property type="molecule type" value="Genomic_DNA"/>
</dbReference>
<dbReference type="InterPro" id="IPR005135">
    <property type="entry name" value="Endo/exonuclease/phosphatase"/>
</dbReference>
<keyword evidence="4" id="KW-1185">Reference proteome</keyword>
<dbReference type="Pfam" id="PF03372">
    <property type="entry name" value="Exo_endo_phos"/>
    <property type="match status" value="1"/>
</dbReference>
<gene>
    <name evidence="3" type="ORF">HNR07_003551</name>
</gene>
<dbReference type="RefSeq" id="WP_246420370.1">
    <property type="nucleotide sequence ID" value="NZ_BAAAKM010000050.1"/>
</dbReference>
<dbReference type="GO" id="GO:0003824">
    <property type="term" value="F:catalytic activity"/>
    <property type="evidence" value="ECO:0007669"/>
    <property type="project" value="InterPro"/>
</dbReference>
<feature type="region of interest" description="Disordered" evidence="1">
    <location>
        <begin position="155"/>
        <end position="175"/>
    </location>
</feature>